<comment type="catalytic activity">
    <reaction evidence="1">
        <text>Exonucleolytic cleavage in the 3'- to 5'-direction to yield nucleoside 5'-phosphates.</text>
        <dbReference type="EC" id="3.1.11.2"/>
    </reaction>
</comment>
<dbReference type="GO" id="GO:0003906">
    <property type="term" value="F:DNA-(apurinic or apyrimidinic site) endonuclease activity"/>
    <property type="evidence" value="ECO:0007669"/>
    <property type="project" value="TreeGrafter"/>
</dbReference>
<feature type="binding site" evidence="10">
    <location>
        <position position="233"/>
    </location>
    <ligand>
        <name>Mg(2+)</name>
        <dbReference type="ChEBI" id="CHEBI:18420"/>
        <label>1</label>
    </ligand>
</feature>
<organism evidence="13 15">
    <name type="scientific">Ictalurus punctatus</name>
    <name type="common">Channel catfish</name>
    <name type="synonym">Silurus punctatus</name>
    <dbReference type="NCBI Taxonomy" id="7998"/>
    <lineage>
        <taxon>Eukaryota</taxon>
        <taxon>Metazoa</taxon>
        <taxon>Chordata</taxon>
        <taxon>Craniata</taxon>
        <taxon>Vertebrata</taxon>
        <taxon>Euteleostomi</taxon>
        <taxon>Actinopterygii</taxon>
        <taxon>Neopterygii</taxon>
        <taxon>Teleostei</taxon>
        <taxon>Ostariophysi</taxon>
        <taxon>Siluriformes</taxon>
        <taxon>Ictaluridae</taxon>
        <taxon>Ictalurus</taxon>
    </lineage>
</organism>
<evidence type="ECO:0000256" key="8">
    <source>
        <dbReference type="ARBA" id="ARBA00023204"/>
    </source>
</evidence>
<dbReference type="RefSeq" id="XP_053536272.1">
    <property type="nucleotide sequence ID" value="XM_053680297.1"/>
</dbReference>
<evidence type="ECO:0000256" key="11">
    <source>
        <dbReference type="PIRSR" id="PIRSR604808-3"/>
    </source>
</evidence>
<reference evidence="14 15" key="2">
    <citation type="submission" date="2025-04" db="UniProtKB">
        <authorList>
            <consortium name="RefSeq"/>
        </authorList>
    </citation>
    <scope>IDENTIFICATION</scope>
    <source>
        <tissue evidence="14 15">Blood</tissue>
    </source>
</reference>
<accession>A0A9F7R4C4</accession>
<keyword evidence="6" id="KW-0378">Hydrolase</keyword>
<evidence type="ECO:0000313" key="13">
    <source>
        <dbReference type="Proteomes" id="UP000221080"/>
    </source>
</evidence>
<dbReference type="GO" id="GO:0008081">
    <property type="term" value="F:phosphoric diester hydrolase activity"/>
    <property type="evidence" value="ECO:0007669"/>
    <property type="project" value="TreeGrafter"/>
</dbReference>
<evidence type="ECO:0000256" key="3">
    <source>
        <dbReference type="ARBA" id="ARBA00012115"/>
    </source>
</evidence>
<reference evidence="13" key="1">
    <citation type="journal article" date="2016" name="Nat. Commun.">
        <title>The channel catfish genome sequence provides insights into the evolution of scale formation in teleosts.</title>
        <authorList>
            <person name="Liu Z."/>
            <person name="Liu S."/>
            <person name="Yao J."/>
            <person name="Bao L."/>
            <person name="Zhang J."/>
            <person name="Li Y."/>
            <person name="Jiang C."/>
            <person name="Sun L."/>
            <person name="Wang R."/>
            <person name="Zhang Y."/>
            <person name="Zhou T."/>
            <person name="Zeng Q."/>
            <person name="Fu Q."/>
            <person name="Gao S."/>
            <person name="Li N."/>
            <person name="Koren S."/>
            <person name="Jiang Y."/>
            <person name="Zimin A."/>
            <person name="Xu P."/>
            <person name="Phillippy A.M."/>
            <person name="Geng X."/>
            <person name="Song L."/>
            <person name="Sun F."/>
            <person name="Li C."/>
            <person name="Wang X."/>
            <person name="Chen A."/>
            <person name="Jin Y."/>
            <person name="Yuan Z."/>
            <person name="Yang Y."/>
            <person name="Tan S."/>
            <person name="Peatman E."/>
            <person name="Lu J."/>
            <person name="Qin Z."/>
            <person name="Dunham R."/>
            <person name="Li Z."/>
            <person name="Sonstegard T."/>
            <person name="Feng J."/>
            <person name="Danzmann R.G."/>
            <person name="Schroeder S."/>
            <person name="Scheffler B."/>
            <person name="Duke M.V."/>
            <person name="Ballard L."/>
            <person name="Kucuktas H."/>
            <person name="Kaltenboeck L."/>
            <person name="Liu H."/>
            <person name="Armbruster J."/>
            <person name="Xie Y."/>
            <person name="Kirby M.L."/>
            <person name="Tian Y."/>
            <person name="Flanagan M.E."/>
            <person name="Mu W."/>
            <person name="Waldbieser G.C."/>
        </authorList>
    </citation>
    <scope>NUCLEOTIDE SEQUENCE [LARGE SCALE GENOMIC DNA]</scope>
    <source>
        <strain evidence="13">SDA103</strain>
    </source>
</reference>
<keyword evidence="8" id="KW-0234">DNA repair</keyword>
<feature type="binding site" evidence="10">
    <location>
        <position position="234"/>
    </location>
    <ligand>
        <name>Mg(2+)</name>
        <dbReference type="ChEBI" id="CHEBI:18420"/>
        <label>1</label>
    </ligand>
</feature>
<dbReference type="GO" id="GO:0008311">
    <property type="term" value="F:double-stranded DNA 3'-5' DNA exonuclease activity"/>
    <property type="evidence" value="ECO:0007669"/>
    <property type="project" value="UniProtKB-EC"/>
</dbReference>
<keyword evidence="4 10" id="KW-0479">Metal-binding</keyword>
<dbReference type="AlphaFoldDB" id="A0A9F7R4C4"/>
<dbReference type="RefSeq" id="XP_053536274.1">
    <property type="nucleotide sequence ID" value="XM_053680299.1"/>
</dbReference>
<evidence type="ECO:0000313" key="14">
    <source>
        <dbReference type="RefSeq" id="XP_053536272.1"/>
    </source>
</evidence>
<keyword evidence="10" id="KW-0464">Manganese</keyword>
<feature type="site" description="Important for catalytic activity" evidence="11">
    <location>
        <position position="206"/>
    </location>
</feature>
<feature type="active site" evidence="9">
    <location>
        <position position="116"/>
    </location>
</feature>
<evidence type="ECO:0000259" key="12">
    <source>
        <dbReference type="Pfam" id="PF03372"/>
    </source>
</evidence>
<dbReference type="GO" id="GO:0006284">
    <property type="term" value="P:base-excision repair"/>
    <property type="evidence" value="ECO:0007669"/>
    <property type="project" value="TreeGrafter"/>
</dbReference>
<feature type="active site" description="Proton acceptor" evidence="9">
    <location>
        <position position="234"/>
    </location>
</feature>
<feature type="site" description="Interaction with DNA substrate" evidence="11">
    <location>
        <position position="234"/>
    </location>
</feature>
<keyword evidence="13" id="KW-1185">Reference proteome</keyword>
<feature type="active site" description="Proton donor/acceptor" evidence="9">
    <location>
        <position position="145"/>
    </location>
</feature>
<feature type="binding site" evidence="10">
    <location>
        <position position="145"/>
    </location>
    <ligand>
        <name>Mg(2+)</name>
        <dbReference type="ChEBI" id="CHEBI:18420"/>
        <label>1</label>
    </ligand>
</feature>
<dbReference type="EC" id="3.1.11.2" evidence="3"/>
<proteinExistence type="inferred from homology"/>
<evidence type="ECO:0000313" key="15">
    <source>
        <dbReference type="RefSeq" id="XP_053536274.1"/>
    </source>
</evidence>
<evidence type="ECO:0000256" key="9">
    <source>
        <dbReference type="PIRSR" id="PIRSR604808-1"/>
    </source>
</evidence>
<evidence type="ECO:0000256" key="5">
    <source>
        <dbReference type="ARBA" id="ARBA00022763"/>
    </source>
</evidence>
<comment type="similarity">
    <text evidence="2">Belongs to the DNA repair enzymes AP/ExoA family.</text>
</comment>
<feature type="binding site" evidence="10">
    <location>
        <position position="15"/>
    </location>
    <ligand>
        <name>Mg(2+)</name>
        <dbReference type="ChEBI" id="CHEBI:18420"/>
        <label>1</label>
    </ligand>
</feature>
<dbReference type="GO" id="GO:0005634">
    <property type="term" value="C:nucleus"/>
    <property type="evidence" value="ECO:0007669"/>
    <property type="project" value="TreeGrafter"/>
</dbReference>
<dbReference type="GeneID" id="108278470"/>
<gene>
    <name evidence="14 15" type="primary">LOC108278470</name>
</gene>
<dbReference type="PANTHER" id="PTHR22748:SF26">
    <property type="entry name" value="ENDONUCLEASE_EXONUCLEASE_PHOSPHATASE DOMAIN-CONTAINING PROTEIN"/>
    <property type="match status" value="1"/>
</dbReference>
<dbReference type="InterPro" id="IPR036691">
    <property type="entry name" value="Endo/exonu/phosph_ase_sf"/>
</dbReference>
<feature type="binding site" evidence="10">
    <location>
        <position position="147"/>
    </location>
    <ligand>
        <name>Mg(2+)</name>
        <dbReference type="ChEBI" id="CHEBI:18420"/>
        <label>1</label>
    </ligand>
</feature>
<name>A0A9F7R4C4_ICTPU</name>
<keyword evidence="7 10" id="KW-0460">Magnesium</keyword>
<dbReference type="Gene3D" id="3.60.10.10">
    <property type="entry name" value="Endonuclease/exonuclease/phosphatase"/>
    <property type="match status" value="1"/>
</dbReference>
<comment type="cofactor">
    <cofactor evidence="10">
        <name>Mg(2+)</name>
        <dbReference type="ChEBI" id="CHEBI:18420"/>
    </cofactor>
    <cofactor evidence="10">
        <name>Mn(2+)</name>
        <dbReference type="ChEBI" id="CHEBI:29035"/>
    </cofactor>
    <text evidence="10">Probably binds two magnesium or manganese ions per subunit.</text>
</comment>
<evidence type="ECO:0000256" key="6">
    <source>
        <dbReference type="ARBA" id="ARBA00022801"/>
    </source>
</evidence>
<sequence>MTSNAETNLCFVSWNTNGIKKKIVKILDVLCNLQADIVFLQETHVGPTTKCRQAINMVKNWDVYNTEYSSQSKGVAILIRDSVQFEYICHDVDSSGGYLVLFCHLYGELYTLVNVYKHKKDKVVLNSLKDYLMERAEGVLVVGGDFNSLLDPRVDRNPPKSRESPSKVLEDFIASLNLRDTWSNIHTDNDAERFTFKYPCGYSRIDMFFLQNATINQVLSITVEKGFEGQKMDHFPLVLKLPTRLRTYEYNPDRCQGKISLKEILSAIKYLTDKEEPRPNMNDEKVYKKKCCTLKIKYNKILNTLKVPKNYKPSGDNNMEYLIFSEILAKRLLPFSSCETDNCATVNIESPQEIRWSYLKTIFDKLDYCYYKEKDPKQAPFAPPPDLRILDRLLPKVQSSTEDLRVLQPDCPLANAILNLANKQLVDMLQLFQNDSGLKLNTVLHGLKQTHTHTNKSL</sequence>
<dbReference type="Pfam" id="PF03372">
    <property type="entry name" value="Exo_endo_phos"/>
    <property type="match status" value="1"/>
</dbReference>
<evidence type="ECO:0000256" key="4">
    <source>
        <dbReference type="ARBA" id="ARBA00022723"/>
    </source>
</evidence>
<evidence type="ECO:0000256" key="1">
    <source>
        <dbReference type="ARBA" id="ARBA00000493"/>
    </source>
</evidence>
<keyword evidence="5" id="KW-0227">DNA damage</keyword>
<feature type="domain" description="Endonuclease/exonuclease/phosphatase" evidence="12">
    <location>
        <begin position="12"/>
        <end position="212"/>
    </location>
</feature>
<dbReference type="GO" id="GO:0046872">
    <property type="term" value="F:metal ion binding"/>
    <property type="evidence" value="ECO:0007669"/>
    <property type="project" value="UniProtKB-KW"/>
</dbReference>
<feature type="binding site" evidence="10">
    <location>
        <position position="42"/>
    </location>
    <ligand>
        <name>Mg(2+)</name>
        <dbReference type="ChEBI" id="CHEBI:18420"/>
        <label>1</label>
    </ligand>
</feature>
<dbReference type="PANTHER" id="PTHR22748">
    <property type="entry name" value="AP ENDONUCLEASE"/>
    <property type="match status" value="1"/>
</dbReference>
<protein>
    <recommendedName>
        <fullName evidence="3">exodeoxyribonuclease III</fullName>
        <ecNumber evidence="3">3.1.11.2</ecNumber>
    </recommendedName>
</protein>
<dbReference type="InterPro" id="IPR004808">
    <property type="entry name" value="AP_endonuc_1"/>
</dbReference>
<evidence type="ECO:0000256" key="2">
    <source>
        <dbReference type="ARBA" id="ARBA00007092"/>
    </source>
</evidence>
<dbReference type="InterPro" id="IPR005135">
    <property type="entry name" value="Endo/exonuclease/phosphatase"/>
</dbReference>
<dbReference type="Proteomes" id="UP000221080">
    <property type="component" value="Chromosome 1"/>
</dbReference>
<dbReference type="SUPFAM" id="SSF56219">
    <property type="entry name" value="DNase I-like"/>
    <property type="match status" value="1"/>
</dbReference>
<feature type="site" description="Transition state stabilizer" evidence="11">
    <location>
        <position position="147"/>
    </location>
</feature>
<evidence type="ECO:0000256" key="7">
    <source>
        <dbReference type="ARBA" id="ARBA00022842"/>
    </source>
</evidence>
<evidence type="ECO:0000256" key="10">
    <source>
        <dbReference type="PIRSR" id="PIRSR604808-2"/>
    </source>
</evidence>